<evidence type="ECO:0000313" key="4">
    <source>
        <dbReference type="Proteomes" id="UP000256964"/>
    </source>
</evidence>
<protein>
    <recommendedName>
        <fullName evidence="2">DUF6533 domain-containing protein</fullName>
    </recommendedName>
</protein>
<feature type="domain" description="DUF6533" evidence="2">
    <location>
        <begin position="5"/>
        <end position="45"/>
    </location>
</feature>
<proteinExistence type="predicted"/>
<keyword evidence="1" id="KW-0472">Membrane</keyword>
<name>A0A371DC57_9APHY</name>
<organism evidence="3 4">
    <name type="scientific">Lentinus brumalis</name>
    <dbReference type="NCBI Taxonomy" id="2498619"/>
    <lineage>
        <taxon>Eukaryota</taxon>
        <taxon>Fungi</taxon>
        <taxon>Dikarya</taxon>
        <taxon>Basidiomycota</taxon>
        <taxon>Agaricomycotina</taxon>
        <taxon>Agaricomycetes</taxon>
        <taxon>Polyporales</taxon>
        <taxon>Polyporaceae</taxon>
        <taxon>Lentinus</taxon>
    </lineage>
</organism>
<dbReference type="AlphaFoldDB" id="A0A371DC57"/>
<keyword evidence="1" id="KW-1133">Transmembrane helix</keyword>
<keyword evidence="1" id="KW-0812">Transmembrane</keyword>
<sequence>MPIRTAILYYDYALTVASEIEWYWSPPSFSLSSCLFALIRYYGLLGPIPVFFEYFPVDISEAVRAVYLVLRTYALYNRSKRVLVVLLVSYIGGVIQGLVTILTSPSVLTNNTSLGFNTPGGCNLALTNEQGVHLALTWSAMLWYDSCIIALTFWKAVQVRRDVAGGLLAVILRDGMCSHVILVAVTVASILTFLVRIDVFPGQSNSPLKGTATTLTNVLSVTLTCRLMLNLRDPSLLTRRHVDDTTRHGAWSTVQFSSRMISFRAETSMDVDTIEMSESTGTESRV</sequence>
<dbReference type="EMBL" id="KZ857401">
    <property type="protein sequence ID" value="RDX50134.1"/>
    <property type="molecule type" value="Genomic_DNA"/>
</dbReference>
<dbReference type="PROSITE" id="PS51257">
    <property type="entry name" value="PROKAR_LIPOPROTEIN"/>
    <property type="match status" value="1"/>
</dbReference>
<feature type="transmembrane region" description="Helical" evidence="1">
    <location>
        <begin position="175"/>
        <end position="195"/>
    </location>
</feature>
<accession>A0A371DC57</accession>
<keyword evidence="4" id="KW-1185">Reference proteome</keyword>
<evidence type="ECO:0000313" key="3">
    <source>
        <dbReference type="EMBL" id="RDX50134.1"/>
    </source>
</evidence>
<feature type="transmembrane region" description="Helical" evidence="1">
    <location>
        <begin position="82"/>
        <end position="102"/>
    </location>
</feature>
<feature type="transmembrane region" description="Helical" evidence="1">
    <location>
        <begin position="135"/>
        <end position="154"/>
    </location>
</feature>
<dbReference type="OrthoDB" id="2686513at2759"/>
<gene>
    <name evidence="3" type="ORF">OH76DRAFT_1513966</name>
</gene>
<dbReference type="Pfam" id="PF20151">
    <property type="entry name" value="DUF6533"/>
    <property type="match status" value="1"/>
</dbReference>
<evidence type="ECO:0000259" key="2">
    <source>
        <dbReference type="Pfam" id="PF20151"/>
    </source>
</evidence>
<reference evidence="3 4" key="1">
    <citation type="journal article" date="2018" name="Biotechnol. Biofuels">
        <title>Integrative visual omics of the white-rot fungus Polyporus brumalis exposes the biotechnological potential of its oxidative enzymes for delignifying raw plant biomass.</title>
        <authorList>
            <person name="Miyauchi S."/>
            <person name="Rancon A."/>
            <person name="Drula E."/>
            <person name="Hage H."/>
            <person name="Chaduli D."/>
            <person name="Favel A."/>
            <person name="Grisel S."/>
            <person name="Henrissat B."/>
            <person name="Herpoel-Gimbert I."/>
            <person name="Ruiz-Duenas F.J."/>
            <person name="Chevret D."/>
            <person name="Hainaut M."/>
            <person name="Lin J."/>
            <person name="Wang M."/>
            <person name="Pangilinan J."/>
            <person name="Lipzen A."/>
            <person name="Lesage-Meessen L."/>
            <person name="Navarro D."/>
            <person name="Riley R."/>
            <person name="Grigoriev I.V."/>
            <person name="Zhou S."/>
            <person name="Raouche S."/>
            <person name="Rosso M.N."/>
        </authorList>
    </citation>
    <scope>NUCLEOTIDE SEQUENCE [LARGE SCALE GENOMIC DNA]</scope>
    <source>
        <strain evidence="3 4">BRFM 1820</strain>
    </source>
</reference>
<dbReference type="InterPro" id="IPR045340">
    <property type="entry name" value="DUF6533"/>
</dbReference>
<feature type="transmembrane region" description="Helical" evidence="1">
    <location>
        <begin position="215"/>
        <end position="231"/>
    </location>
</feature>
<dbReference type="Proteomes" id="UP000256964">
    <property type="component" value="Unassembled WGS sequence"/>
</dbReference>
<evidence type="ECO:0000256" key="1">
    <source>
        <dbReference type="SAM" id="Phobius"/>
    </source>
</evidence>